<evidence type="ECO:0000313" key="1">
    <source>
        <dbReference type="EMBL" id="SCM76429.1"/>
    </source>
</evidence>
<organism evidence="1">
    <name type="scientific">uncultured Pleomorphomonas sp</name>
    <dbReference type="NCBI Taxonomy" id="442121"/>
    <lineage>
        <taxon>Bacteria</taxon>
        <taxon>Pseudomonadati</taxon>
        <taxon>Pseudomonadota</taxon>
        <taxon>Alphaproteobacteria</taxon>
        <taxon>Hyphomicrobiales</taxon>
        <taxon>Pleomorphomonadaceae</taxon>
        <taxon>Pleomorphomonas</taxon>
        <taxon>environmental samples</taxon>
    </lineage>
</organism>
<protein>
    <submittedName>
        <fullName evidence="1">Uncharacterized protein</fullName>
    </submittedName>
</protein>
<proteinExistence type="predicted"/>
<name>A0A212LGB6_9HYPH</name>
<sequence>MISVMTAQFAELDAHDLYVFLPIRTRRLLR</sequence>
<dbReference type="AlphaFoldDB" id="A0A212LGB6"/>
<reference evidence="1" key="1">
    <citation type="submission" date="2016-08" db="EMBL/GenBank/DDBJ databases">
        <authorList>
            <person name="Seilhamer J.J."/>
        </authorList>
    </citation>
    <scope>NUCLEOTIDE SEQUENCE</scope>
    <source>
        <strain evidence="1">86</strain>
    </source>
</reference>
<accession>A0A212LGB6</accession>
<dbReference type="EMBL" id="FMJD01000008">
    <property type="protein sequence ID" value="SCM76429.1"/>
    <property type="molecule type" value="Genomic_DNA"/>
</dbReference>
<gene>
    <name evidence="1" type="ORF">KL86PLE_40234</name>
</gene>